<evidence type="ECO:0000256" key="4">
    <source>
        <dbReference type="ARBA" id="ARBA00023159"/>
    </source>
</evidence>
<keyword evidence="5" id="KW-0804">Transcription</keyword>
<keyword evidence="8" id="KW-1185">Reference proteome</keyword>
<dbReference type="SUPFAM" id="SSF53850">
    <property type="entry name" value="Periplasmic binding protein-like II"/>
    <property type="match status" value="1"/>
</dbReference>
<dbReference type="GO" id="GO:0003677">
    <property type="term" value="F:DNA binding"/>
    <property type="evidence" value="ECO:0007669"/>
    <property type="project" value="UniProtKB-KW"/>
</dbReference>
<dbReference type="Gene3D" id="1.10.10.10">
    <property type="entry name" value="Winged helix-like DNA-binding domain superfamily/Winged helix DNA-binding domain"/>
    <property type="match status" value="1"/>
</dbReference>
<dbReference type="AlphaFoldDB" id="A0A517S8C5"/>
<dbReference type="Pfam" id="PF00126">
    <property type="entry name" value="HTH_1"/>
    <property type="match status" value="1"/>
</dbReference>
<dbReference type="PANTHER" id="PTHR30293">
    <property type="entry name" value="TRANSCRIPTIONAL REGULATORY PROTEIN NAC-RELATED"/>
    <property type="match status" value="1"/>
</dbReference>
<accession>A0A517S8C5</accession>
<keyword evidence="3" id="KW-0238">DNA-binding</keyword>
<evidence type="ECO:0000256" key="5">
    <source>
        <dbReference type="ARBA" id="ARBA00023163"/>
    </source>
</evidence>
<dbReference type="FunCoup" id="A0A517S8C5">
    <property type="interactions" value="7"/>
</dbReference>
<evidence type="ECO:0000256" key="3">
    <source>
        <dbReference type="ARBA" id="ARBA00023125"/>
    </source>
</evidence>
<dbReference type="GO" id="GO:2000142">
    <property type="term" value="P:regulation of DNA-templated transcription initiation"/>
    <property type="evidence" value="ECO:0007669"/>
    <property type="project" value="TreeGrafter"/>
</dbReference>
<keyword evidence="2" id="KW-0805">Transcription regulation</keyword>
<dbReference type="PRINTS" id="PR00039">
    <property type="entry name" value="HTHLYSR"/>
</dbReference>
<feature type="domain" description="HTH lysR-type" evidence="6">
    <location>
        <begin position="16"/>
        <end position="73"/>
    </location>
</feature>
<dbReference type="InterPro" id="IPR005119">
    <property type="entry name" value="LysR_subst-bd"/>
</dbReference>
<evidence type="ECO:0000256" key="1">
    <source>
        <dbReference type="ARBA" id="ARBA00009437"/>
    </source>
</evidence>
<dbReference type="Proteomes" id="UP000315700">
    <property type="component" value="Chromosome"/>
</dbReference>
<protein>
    <submittedName>
        <fullName evidence="7">Transcriptional activator protein NhaR</fullName>
    </submittedName>
</protein>
<sequence length="310" mass="34470">MERLSSDDPYQLLRQINLNHLFYFWAVGQSGSITRAAARLGIAQPGVTNQIQSLERRLGARLIQRGSRGVTLTHAGHNVMRFAEEVVAICSDLARSLPLKVATEERPFVVGTVDSVPKVVVRSILKSVLSGDPPPQLICREWRIDRLLSELSLHRLDAVISDVPLPVPEGTPLETYAAGSSTIDIYAAPQLARQFSRGFPGCLHSAAMLLPYKGTSLRTSIDRWFALHRLEPRIAVETDDRALLHHFAESGLGLLPVATITAPDISRQFRLERIGSLRNVYEEYFVTTFHRPNEHSALDTLRQSLAAPTR</sequence>
<dbReference type="EMBL" id="CP036271">
    <property type="protein sequence ID" value="QDT52375.1"/>
    <property type="molecule type" value="Genomic_DNA"/>
</dbReference>
<dbReference type="KEGG" id="ccos:Pan44_03850"/>
<dbReference type="SUPFAM" id="SSF46785">
    <property type="entry name" value="Winged helix' DNA-binding domain"/>
    <property type="match status" value="1"/>
</dbReference>
<proteinExistence type="inferred from homology"/>
<evidence type="ECO:0000313" key="7">
    <source>
        <dbReference type="EMBL" id="QDT52375.1"/>
    </source>
</evidence>
<evidence type="ECO:0000256" key="2">
    <source>
        <dbReference type="ARBA" id="ARBA00023015"/>
    </source>
</evidence>
<dbReference type="PANTHER" id="PTHR30293:SF2">
    <property type="entry name" value="TRANSCRIPTIONAL ACTIVATOR PROTEIN NHAR"/>
    <property type="match status" value="1"/>
</dbReference>
<evidence type="ECO:0000313" key="8">
    <source>
        <dbReference type="Proteomes" id="UP000315700"/>
    </source>
</evidence>
<comment type="similarity">
    <text evidence="1">Belongs to the LysR transcriptional regulatory family.</text>
</comment>
<dbReference type="OrthoDB" id="464481at2"/>
<dbReference type="InParanoid" id="A0A517S8C5"/>
<organism evidence="7 8">
    <name type="scientific">Caulifigura coniformis</name>
    <dbReference type="NCBI Taxonomy" id="2527983"/>
    <lineage>
        <taxon>Bacteria</taxon>
        <taxon>Pseudomonadati</taxon>
        <taxon>Planctomycetota</taxon>
        <taxon>Planctomycetia</taxon>
        <taxon>Planctomycetales</taxon>
        <taxon>Planctomycetaceae</taxon>
        <taxon>Caulifigura</taxon>
    </lineage>
</organism>
<dbReference type="RefSeq" id="WP_145026690.1">
    <property type="nucleotide sequence ID" value="NZ_CP036271.1"/>
</dbReference>
<dbReference type="InterPro" id="IPR036388">
    <property type="entry name" value="WH-like_DNA-bd_sf"/>
</dbReference>
<reference evidence="7 8" key="1">
    <citation type="submission" date="2019-02" db="EMBL/GenBank/DDBJ databases">
        <title>Deep-cultivation of Planctomycetes and their phenomic and genomic characterization uncovers novel biology.</title>
        <authorList>
            <person name="Wiegand S."/>
            <person name="Jogler M."/>
            <person name="Boedeker C."/>
            <person name="Pinto D."/>
            <person name="Vollmers J."/>
            <person name="Rivas-Marin E."/>
            <person name="Kohn T."/>
            <person name="Peeters S.H."/>
            <person name="Heuer A."/>
            <person name="Rast P."/>
            <person name="Oberbeckmann S."/>
            <person name="Bunk B."/>
            <person name="Jeske O."/>
            <person name="Meyerdierks A."/>
            <person name="Storesund J.E."/>
            <person name="Kallscheuer N."/>
            <person name="Luecker S."/>
            <person name="Lage O.M."/>
            <person name="Pohl T."/>
            <person name="Merkel B.J."/>
            <person name="Hornburger P."/>
            <person name="Mueller R.-W."/>
            <person name="Bruemmer F."/>
            <person name="Labrenz M."/>
            <person name="Spormann A.M."/>
            <person name="Op den Camp H."/>
            <person name="Overmann J."/>
            <person name="Amann R."/>
            <person name="Jetten M.S.M."/>
            <person name="Mascher T."/>
            <person name="Medema M.H."/>
            <person name="Devos D.P."/>
            <person name="Kaster A.-K."/>
            <person name="Ovreas L."/>
            <person name="Rohde M."/>
            <person name="Galperin M.Y."/>
            <person name="Jogler C."/>
        </authorList>
    </citation>
    <scope>NUCLEOTIDE SEQUENCE [LARGE SCALE GENOMIC DNA]</scope>
    <source>
        <strain evidence="7 8">Pan44</strain>
    </source>
</reference>
<dbReference type="Gene3D" id="3.40.190.290">
    <property type="match status" value="1"/>
</dbReference>
<dbReference type="PROSITE" id="PS50931">
    <property type="entry name" value="HTH_LYSR"/>
    <property type="match status" value="1"/>
</dbReference>
<name>A0A517S8C5_9PLAN</name>
<dbReference type="InterPro" id="IPR000847">
    <property type="entry name" value="LysR_HTH_N"/>
</dbReference>
<dbReference type="GO" id="GO:0003700">
    <property type="term" value="F:DNA-binding transcription factor activity"/>
    <property type="evidence" value="ECO:0007669"/>
    <property type="project" value="InterPro"/>
</dbReference>
<dbReference type="InterPro" id="IPR036390">
    <property type="entry name" value="WH_DNA-bd_sf"/>
</dbReference>
<dbReference type="FunFam" id="1.10.10.10:FF:000001">
    <property type="entry name" value="LysR family transcriptional regulator"/>
    <property type="match status" value="1"/>
</dbReference>
<dbReference type="Pfam" id="PF03466">
    <property type="entry name" value="LysR_substrate"/>
    <property type="match status" value="1"/>
</dbReference>
<gene>
    <name evidence="7" type="primary">nhaR_1</name>
    <name evidence="7" type="ORF">Pan44_03850</name>
</gene>
<keyword evidence="4" id="KW-0010">Activator</keyword>
<evidence type="ECO:0000259" key="6">
    <source>
        <dbReference type="PROSITE" id="PS50931"/>
    </source>
</evidence>